<dbReference type="AlphaFoldDB" id="I3UNM0"/>
<accession>I3UNM0</accession>
<reference evidence="1 2" key="1">
    <citation type="journal article" date="2012" name="J. Bacteriol.">
        <title>Complete Genome Sequence of the Naphthalene-Degrading Pseudomonas putida Strain ND6.</title>
        <authorList>
            <person name="Li S."/>
            <person name="Zhao H."/>
            <person name="Li Y."/>
            <person name="Niu S."/>
            <person name="Cai B."/>
        </authorList>
    </citation>
    <scope>NUCLEOTIDE SEQUENCE [LARGE SCALE GENOMIC DNA]</scope>
    <source>
        <strain evidence="1 2">ND6</strain>
    </source>
</reference>
<dbReference type="EMBL" id="CP003588">
    <property type="protein sequence ID" value="AFK67091.1"/>
    <property type="molecule type" value="Genomic_DNA"/>
</dbReference>
<dbReference type="Proteomes" id="UP000005268">
    <property type="component" value="Chromosome"/>
</dbReference>
<sequence>MVTAVGELRKGYLSQLNARFRALRPKRPKTRESHSSIHWYPMVFMFFIIETAKGKEISVGVHPYLGIPHQRLI</sequence>
<dbReference type="KEGG" id="ppi:YSA_00584"/>
<gene>
    <name evidence="1" type="ORF">YSA_00584</name>
</gene>
<organism evidence="1 2">
    <name type="scientific">Pseudomonas putida ND6</name>
    <dbReference type="NCBI Taxonomy" id="231023"/>
    <lineage>
        <taxon>Bacteria</taxon>
        <taxon>Pseudomonadati</taxon>
        <taxon>Pseudomonadota</taxon>
        <taxon>Gammaproteobacteria</taxon>
        <taxon>Pseudomonadales</taxon>
        <taxon>Pseudomonadaceae</taxon>
        <taxon>Pseudomonas</taxon>
    </lineage>
</organism>
<protein>
    <submittedName>
        <fullName evidence="1">Uncharacterized protein</fullName>
    </submittedName>
</protein>
<evidence type="ECO:0000313" key="1">
    <source>
        <dbReference type="EMBL" id="AFK67091.1"/>
    </source>
</evidence>
<name>I3UNM0_PSEPU</name>
<dbReference type="HOGENOM" id="CLU_2702026_0_0_6"/>
<evidence type="ECO:0000313" key="2">
    <source>
        <dbReference type="Proteomes" id="UP000005268"/>
    </source>
</evidence>
<proteinExistence type="predicted"/>